<evidence type="ECO:0000313" key="1">
    <source>
        <dbReference type="EMBL" id="KAL3598924.1"/>
    </source>
</evidence>
<dbReference type="Proteomes" id="UP000309997">
    <property type="component" value="Unassembled WGS sequence"/>
</dbReference>
<dbReference type="EMBL" id="RCHU02000003">
    <property type="protein sequence ID" value="KAL3598924.1"/>
    <property type="molecule type" value="Genomic_DNA"/>
</dbReference>
<proteinExistence type="predicted"/>
<sequence>MEGMGDTSFEADHRMDLSGFILMPDPYSRKKCMETCWIKNVMMKIRNTSRQKELRYFEMSRDTDIWFIERHPRLYMSMWLFTNEACSFKLHGPTSNLSPSEMLGQSTLDIYDDQIWIIGIFPFSKKLKDHWEAEFGFWSYEGWIYYLRPLLLSFISPPSIHQLIYLPVWQQQSDNLGREIQRRKTATRCKRNPGRVWRDEVDSASFELLLSSLFRSLSVCCVTEMM</sequence>
<keyword evidence="2" id="KW-1185">Reference proteome</keyword>
<name>A0ACC4CLT8_POPAL</name>
<accession>A0ACC4CLT8</accession>
<reference evidence="1 2" key="1">
    <citation type="journal article" date="2024" name="Plant Biotechnol. J.">
        <title>Genome and CRISPR/Cas9 system of a widespread forest tree (Populus alba) in the world.</title>
        <authorList>
            <person name="Liu Y.J."/>
            <person name="Jiang P.F."/>
            <person name="Han X.M."/>
            <person name="Li X.Y."/>
            <person name="Wang H.M."/>
            <person name="Wang Y.J."/>
            <person name="Wang X.X."/>
            <person name="Zeng Q.Y."/>
        </authorList>
    </citation>
    <scope>NUCLEOTIDE SEQUENCE [LARGE SCALE GENOMIC DNA]</scope>
    <source>
        <strain evidence="2">cv. PAL-ZL1</strain>
    </source>
</reference>
<gene>
    <name evidence="1" type="ORF">D5086_006842</name>
</gene>
<protein>
    <submittedName>
        <fullName evidence="1">Uncharacterized protein</fullName>
    </submittedName>
</protein>
<comment type="caution">
    <text evidence="1">The sequence shown here is derived from an EMBL/GenBank/DDBJ whole genome shotgun (WGS) entry which is preliminary data.</text>
</comment>
<evidence type="ECO:0000313" key="2">
    <source>
        <dbReference type="Proteomes" id="UP000309997"/>
    </source>
</evidence>
<organism evidence="1 2">
    <name type="scientific">Populus alba</name>
    <name type="common">White poplar</name>
    <dbReference type="NCBI Taxonomy" id="43335"/>
    <lineage>
        <taxon>Eukaryota</taxon>
        <taxon>Viridiplantae</taxon>
        <taxon>Streptophyta</taxon>
        <taxon>Embryophyta</taxon>
        <taxon>Tracheophyta</taxon>
        <taxon>Spermatophyta</taxon>
        <taxon>Magnoliopsida</taxon>
        <taxon>eudicotyledons</taxon>
        <taxon>Gunneridae</taxon>
        <taxon>Pentapetalae</taxon>
        <taxon>rosids</taxon>
        <taxon>fabids</taxon>
        <taxon>Malpighiales</taxon>
        <taxon>Salicaceae</taxon>
        <taxon>Saliceae</taxon>
        <taxon>Populus</taxon>
    </lineage>
</organism>